<dbReference type="EMBL" id="MCFF01000005">
    <property type="protein sequence ID" value="ORZ26872.1"/>
    <property type="molecule type" value="Genomic_DNA"/>
</dbReference>
<name>A0A1Y2H1D7_9FUNG</name>
<dbReference type="GeneID" id="33570361"/>
<dbReference type="AlphaFoldDB" id="A0A1Y2H1D7"/>
<evidence type="ECO:0000313" key="2">
    <source>
        <dbReference type="Proteomes" id="UP000193648"/>
    </source>
</evidence>
<organism evidence="1 2">
    <name type="scientific">Lobosporangium transversale</name>
    <dbReference type="NCBI Taxonomy" id="64571"/>
    <lineage>
        <taxon>Eukaryota</taxon>
        <taxon>Fungi</taxon>
        <taxon>Fungi incertae sedis</taxon>
        <taxon>Mucoromycota</taxon>
        <taxon>Mortierellomycotina</taxon>
        <taxon>Mortierellomycetes</taxon>
        <taxon>Mortierellales</taxon>
        <taxon>Mortierellaceae</taxon>
        <taxon>Lobosporangium</taxon>
    </lineage>
</organism>
<comment type="caution">
    <text evidence="1">The sequence shown here is derived from an EMBL/GenBank/DDBJ whole genome shotgun (WGS) entry which is preliminary data.</text>
</comment>
<dbReference type="Proteomes" id="UP000193648">
    <property type="component" value="Unassembled WGS sequence"/>
</dbReference>
<dbReference type="InParanoid" id="A0A1Y2H1D7"/>
<accession>A0A1Y2H1D7</accession>
<gene>
    <name evidence="1" type="ORF">BCR41DRAFT_392908</name>
</gene>
<reference evidence="1 2" key="1">
    <citation type="submission" date="2016-07" db="EMBL/GenBank/DDBJ databases">
        <title>Pervasive Adenine N6-methylation of Active Genes in Fungi.</title>
        <authorList>
            <consortium name="DOE Joint Genome Institute"/>
            <person name="Mondo S.J."/>
            <person name="Dannebaum R.O."/>
            <person name="Kuo R.C."/>
            <person name="Labutti K."/>
            <person name="Haridas S."/>
            <person name="Kuo A."/>
            <person name="Salamov A."/>
            <person name="Ahrendt S.R."/>
            <person name="Lipzen A."/>
            <person name="Sullivan W."/>
            <person name="Andreopoulos W.B."/>
            <person name="Clum A."/>
            <person name="Lindquist E."/>
            <person name="Daum C."/>
            <person name="Ramamoorthy G.K."/>
            <person name="Gryganskyi A."/>
            <person name="Culley D."/>
            <person name="Magnuson J.K."/>
            <person name="James T.Y."/>
            <person name="O'Malley M.A."/>
            <person name="Stajich J.E."/>
            <person name="Spatafora J.W."/>
            <person name="Visel A."/>
            <person name="Grigoriev I.V."/>
        </authorList>
    </citation>
    <scope>NUCLEOTIDE SEQUENCE [LARGE SCALE GENOMIC DNA]</scope>
    <source>
        <strain evidence="1 2">NRRL 3116</strain>
    </source>
</reference>
<sequence>MVGKDIEDRAKMSAQLLDYNNASIGIFLERGFSPGASDHSGIGNNRFLGLLRVRPGCGEFWRIANCGMGILSQSIEYLIVTMKAIIASICLVAAVCLTAHAVPQQEGQTYYAAELQHEWGQGADTVSELEFRRMFLLKESGVQVADDISVVSDPDTAANVVAPECDNAFAQLKKFAQTLPDQLARDLGRIPGASILVGILRIALAPIAAISSGLNSLTAGVVRAIRIVIGSIKLAIRPFEWIPGIRGIVKRVRDLLTNLEKLIDAVTGCKRSMSQTENETEAVGSQCYILADVYRGLIKDALTNMPAPSASASDDQKRVAAGSAMLLDFMDKYSIATSNDALLSSRPIFSADLLDQYRQELINLGETDEVKEFARINLALTISMSNALEACLKLSADPTAAMEAWDEDFETSHEVEDEVVNEVVNGEHQEL</sequence>
<dbReference type="OrthoDB" id="2422250at2759"/>
<keyword evidence="2" id="KW-1185">Reference proteome</keyword>
<evidence type="ECO:0000313" key="1">
    <source>
        <dbReference type="EMBL" id="ORZ26872.1"/>
    </source>
</evidence>
<protein>
    <submittedName>
        <fullName evidence="1">Uncharacterized protein</fullName>
    </submittedName>
</protein>
<dbReference type="RefSeq" id="XP_021884619.1">
    <property type="nucleotide sequence ID" value="XM_022028518.1"/>
</dbReference>
<proteinExistence type="predicted"/>